<keyword evidence="1" id="KW-0645">Protease</keyword>
<evidence type="ECO:0000313" key="2">
    <source>
        <dbReference type="Proteomes" id="UP000287972"/>
    </source>
</evidence>
<dbReference type="EMBL" id="NKCL01000392">
    <property type="protein sequence ID" value="RSL74693.1"/>
    <property type="molecule type" value="Genomic_DNA"/>
</dbReference>
<evidence type="ECO:0000313" key="1">
    <source>
        <dbReference type="EMBL" id="RSL74693.1"/>
    </source>
</evidence>
<accession>A0A428RAZ8</accession>
<keyword evidence="1" id="KW-0378">Hydrolase</keyword>
<proteinExistence type="predicted"/>
<reference evidence="1 2" key="1">
    <citation type="submission" date="2017-06" db="EMBL/GenBank/DDBJ databases">
        <title>Comparative genomic analysis of Ambrosia Fusariam Clade fungi.</title>
        <authorList>
            <person name="Stajich J.E."/>
            <person name="Carrillo J."/>
            <person name="Kijimoto T."/>
            <person name="Eskalen A."/>
            <person name="O'Donnell K."/>
            <person name="Kasson M."/>
        </authorList>
    </citation>
    <scope>NUCLEOTIDE SEQUENCE [LARGE SCALE GENOMIC DNA]</scope>
    <source>
        <strain evidence="1 2">NRRL62606</strain>
    </source>
</reference>
<keyword evidence="1" id="KW-0031">Aminopeptidase</keyword>
<dbReference type="AlphaFoldDB" id="A0A428RAZ8"/>
<sequence length="68" mass="7903">MRVVELCREKVPNAKGYLYLEGRMSKLLEDSDELEPFRCYFVHDIESFKSALSIPPVDPEEIVWTGLL</sequence>
<protein>
    <submittedName>
        <fullName evidence="1">Putative Xaa-Pro aminopeptidase PEPP</fullName>
    </submittedName>
</protein>
<name>A0A428RAZ8_9HYPO</name>
<organism evidence="1 2">
    <name type="scientific">Fusarium floridanum</name>
    <dbReference type="NCBI Taxonomy" id="1325733"/>
    <lineage>
        <taxon>Eukaryota</taxon>
        <taxon>Fungi</taxon>
        <taxon>Dikarya</taxon>
        <taxon>Ascomycota</taxon>
        <taxon>Pezizomycotina</taxon>
        <taxon>Sordariomycetes</taxon>
        <taxon>Hypocreomycetidae</taxon>
        <taxon>Hypocreales</taxon>
        <taxon>Nectriaceae</taxon>
        <taxon>Fusarium</taxon>
        <taxon>Fusarium solani species complex</taxon>
    </lineage>
</organism>
<gene>
    <name evidence="1" type="ORF">CEP51_011485</name>
</gene>
<keyword evidence="2" id="KW-1185">Reference proteome</keyword>
<dbReference type="GO" id="GO:0004177">
    <property type="term" value="F:aminopeptidase activity"/>
    <property type="evidence" value="ECO:0007669"/>
    <property type="project" value="UniProtKB-KW"/>
</dbReference>
<dbReference type="Proteomes" id="UP000287972">
    <property type="component" value="Unassembled WGS sequence"/>
</dbReference>
<comment type="caution">
    <text evidence="1">The sequence shown here is derived from an EMBL/GenBank/DDBJ whole genome shotgun (WGS) entry which is preliminary data.</text>
</comment>